<sequence>MQIRSFVNREGGEVSAVIEALVEGEVLCDVTLGSAQGPESDDFAEAEKAIREHLDAADRDSTTIRVIILKV</sequence>
<gene>
    <name evidence="1" type="ORF">A2358_02310</name>
</gene>
<reference evidence="1 2" key="1">
    <citation type="journal article" date="2016" name="Nat. Commun.">
        <title>Thousands of microbial genomes shed light on interconnected biogeochemical processes in an aquifer system.</title>
        <authorList>
            <person name="Anantharaman K."/>
            <person name="Brown C.T."/>
            <person name="Hug L.A."/>
            <person name="Sharon I."/>
            <person name="Castelle C.J."/>
            <person name="Probst A.J."/>
            <person name="Thomas B.C."/>
            <person name="Singh A."/>
            <person name="Wilkins M.J."/>
            <person name="Karaoz U."/>
            <person name="Brodie E.L."/>
            <person name="Williams K.H."/>
            <person name="Hubbard S.S."/>
            <person name="Banfield J.F."/>
        </authorList>
    </citation>
    <scope>NUCLEOTIDE SEQUENCE [LARGE SCALE GENOMIC DNA]</scope>
</reference>
<dbReference type="Proteomes" id="UP000178650">
    <property type="component" value="Unassembled WGS sequence"/>
</dbReference>
<evidence type="ECO:0000313" key="2">
    <source>
        <dbReference type="Proteomes" id="UP000178650"/>
    </source>
</evidence>
<accession>A0A1G2IV30</accession>
<dbReference type="EMBL" id="MHPJ01000026">
    <property type="protein sequence ID" value="OGZ78160.1"/>
    <property type="molecule type" value="Genomic_DNA"/>
</dbReference>
<protein>
    <submittedName>
        <fullName evidence="1">Uncharacterized protein</fullName>
    </submittedName>
</protein>
<proteinExistence type="predicted"/>
<dbReference type="STRING" id="1802223.A2358_02310"/>
<comment type="caution">
    <text evidence="1">The sequence shown here is derived from an EMBL/GenBank/DDBJ whole genome shotgun (WGS) entry which is preliminary data.</text>
</comment>
<organism evidence="1 2">
    <name type="scientific">Candidatus Staskawiczbacteria bacterium RIFOXYB1_FULL_37_44</name>
    <dbReference type="NCBI Taxonomy" id="1802223"/>
    <lineage>
        <taxon>Bacteria</taxon>
        <taxon>Candidatus Staskawicziibacteriota</taxon>
    </lineage>
</organism>
<dbReference type="AlphaFoldDB" id="A0A1G2IV30"/>
<name>A0A1G2IV30_9BACT</name>
<evidence type="ECO:0000313" key="1">
    <source>
        <dbReference type="EMBL" id="OGZ78160.1"/>
    </source>
</evidence>